<feature type="compositionally biased region" description="Basic and acidic residues" evidence="1">
    <location>
        <begin position="107"/>
        <end position="143"/>
    </location>
</feature>
<feature type="region of interest" description="Disordered" evidence="1">
    <location>
        <begin position="1147"/>
        <end position="1211"/>
    </location>
</feature>
<feature type="compositionally biased region" description="Acidic residues" evidence="1">
    <location>
        <begin position="1148"/>
        <end position="1164"/>
    </location>
</feature>
<feature type="compositionally biased region" description="Polar residues" evidence="1">
    <location>
        <begin position="344"/>
        <end position="359"/>
    </location>
</feature>
<feature type="compositionally biased region" description="Basic and acidic residues" evidence="1">
    <location>
        <begin position="1023"/>
        <end position="1049"/>
    </location>
</feature>
<keyword evidence="3" id="KW-1185">Reference proteome</keyword>
<feature type="region of interest" description="Disordered" evidence="1">
    <location>
        <begin position="1309"/>
        <end position="1377"/>
    </location>
</feature>
<feature type="region of interest" description="Disordered" evidence="1">
    <location>
        <begin position="1023"/>
        <end position="1112"/>
    </location>
</feature>
<reference evidence="2 3" key="2">
    <citation type="submission" date="2019-01" db="EMBL/GenBank/DDBJ databases">
        <title>The decoding of complex shrimp genome reveals the adaptation for benthos swimmer, frequently molting mechanism and breeding impact on genome.</title>
        <authorList>
            <person name="Sun Y."/>
            <person name="Gao Y."/>
            <person name="Yu Y."/>
        </authorList>
    </citation>
    <scope>NUCLEOTIDE SEQUENCE [LARGE SCALE GENOMIC DNA]</scope>
    <source>
        <tissue evidence="2">Muscle</tissue>
    </source>
</reference>
<dbReference type="OrthoDB" id="6360974at2759"/>
<feature type="compositionally biased region" description="Low complexity" evidence="1">
    <location>
        <begin position="1327"/>
        <end position="1336"/>
    </location>
</feature>
<feature type="compositionally biased region" description="Polar residues" evidence="1">
    <location>
        <begin position="780"/>
        <end position="808"/>
    </location>
</feature>
<feature type="compositionally biased region" description="Polar residues" evidence="1">
    <location>
        <begin position="1346"/>
        <end position="1376"/>
    </location>
</feature>
<feature type="compositionally biased region" description="Basic residues" evidence="1">
    <location>
        <begin position="1397"/>
        <end position="1407"/>
    </location>
</feature>
<reference evidence="2 3" key="1">
    <citation type="submission" date="2018-04" db="EMBL/GenBank/DDBJ databases">
        <authorList>
            <person name="Zhang X."/>
            <person name="Yuan J."/>
            <person name="Li F."/>
            <person name="Xiang J."/>
        </authorList>
    </citation>
    <scope>NUCLEOTIDE SEQUENCE [LARGE SCALE GENOMIC DNA]</scope>
    <source>
        <tissue evidence="2">Muscle</tissue>
    </source>
</reference>
<feature type="compositionally biased region" description="Basic and acidic residues" evidence="1">
    <location>
        <begin position="1613"/>
        <end position="1635"/>
    </location>
</feature>
<feature type="compositionally biased region" description="Acidic residues" evidence="1">
    <location>
        <begin position="1"/>
        <end position="11"/>
    </location>
</feature>
<sequence length="2115" mass="234406">MEGLNEEDEGLPEVYLSPSRQYRTDRNCGPNDSDQNVWDDIEGETWVPLCPRLADDETVTRLDDDPQATYSLGMREEIEGISSLESSAAGSSTVTSASQSHTLSISEAKEPKRMPEGAGSHEEGSSHLLDAETKVKKTAKGDRVVAWSRQRGETPGSDCPPVAGAGAPPRTFRQNLKLDTNFSSQQSSELVFSPGGDEGFMVPGGVHAYYGSGSDTEGLEWSMGEEYQADSVAPYRDVVEGADSVTPVPQNYSGNGSSVGLRAMERNSPAGLSTPDADVDVTVAVARNLSSRKSKNSIRPPVVGQSEELLVQASRKDLGSTDGEESEEGGAKRPPIREDLFSAPETQPGSLGSQSENTDSVNTVLDMSRGEVQGCETEAVGTPLLSTPLTLEPAMSQPHHKPNFVIGGPISPRGKFRQFQNTVRGRMQDVKASLEIQPGLNLGAHVDREQFLSQPPLYAPVTPVCEQEVSLASMISVETNHPDSSDRVTSPSVLSVSSAASSKRLEWDSGADVGYAGNAPEQMSASLSTLERIAIGNYASVLRTEPEGTTQVKEKLKNSKKSYKACGAKGGGSLASVKRNIPEVMGSLPSRSLRVPQIRERKIVSSSDEEFDSRRTSPSQSPRRKPRRRSSLTLSDDVPVNLKAKKNSRNARNHGNIRRPTGNTSEPRGKSKDSKSGTNLMVAKGQKEVQDSSESVLESQVSLQSSNNSLQALSAKLKKRIQILLDQGTMKKVQDYNKLQDYIEFIGIPSTNEEECRLKHGVAGVITRMFGEIEADDTDASNTFNSETSETPTTDSHASENVTQSHSNMDFPPVEGDSLPSEEPGSSLCKSTSEKDEGQERSVTPGGTITLKAYRPPSASRTYFMAVSRDCDEGLVEGERTVTPESGPPSSLAIAQGLDFHRGQAEGQREDTESGIPSLSPRSWQQIDRSYPGTVDGFRKDGTSTPNVQDRGIIGHEIVNENENEEDSRSFSESVTLPPDWGLGLRRSQAMSSGAVTSDECSPRHVGRWSVLDRRSSWHEEDMNGRFRNTDDWKTATTRSERLYKDRRGTLHVANQPPGYMDDRDSHPSESTSEHEHHQRRSNDTESHDDGRRGAARPWTSSGSESAYETIRERHRHVDEALASSFEFYSTSPRDARLLGYMSSDAAKDEEADEAEELVQDESQADQMLSAASSEQLSTGRPVHTKKKVLRQQHTEEQNSTPSSHTDANDVSSQVSFIQLQKQKYVKRIQRHIHTLEKLERALMEQLGDSIGSEKSFRRCVTEGRSQTESDTNVRSQTRDILGQSETATSSIISSDYSDEVMEKCNRLKQSMKANSSHSRSSESQAGQESRSQSSGKKSESAKSATGFNSLGQSYMSSPRVAQSQMGSDLASSRASTLKRIEKEVKKLAITEEKSRQALHKGKRKPSTKLSLREDTHLQNAMRKMQREEPRGEEGPKKSQVKSAREISDDNLSIQAIRGGGSTPDDGRHLADKRSKIQKGKTEVTSDKQSTDRTISNSHFLRQGDGREARDGSQMIKVPAVMYKKNNDRLRVDSPPVRDIPRMDTKKITKLHDFGQMFPSVESFLSDDDTRHSCSEDGRSVGIQTGESLLCLAKSPVDNTVSHQHSNKVGKLHQKDVTRSESTMRERNQAKEKQSSRPSSGNGRDKREDIQRKNDVVIANNDRYLNRQIYPQEGESEGQPFLLKQTSRKGEVRHKDKTVLSSAPSSRPESGGETERQSSNNKSREKQKFNEDPKTSSRQVIGDSHPSYRTDNLEDNISSCREDPKKHFSDDTTKRFERTESSREEVNLNKNKHPSSRPVSAKAEPKQRMALNVDVMSDETKSNMQFKKSGDPTESSLSSQQDFNDDSGKEYSGLSDQRHNYVGNMEFQRKRQGSLRSSAEEPLFVLRDKTQSSPSQVSSTQRGDSNNLRSYHDHSFHSEDGIPLPVMNNYVRDKQEINDNQESFAVKGMRKQQRNNQQNEEYKKPVQFDISVGNKENYLREETPMRNLIIVPPVTPLVEKPRKDMTLQEALARARPGYVQGADDRRAMIRLKQEMRREAQNHNHKVVAQLPTNLQTPSTLQPSHPGVKQFRKAQSQTNRLMAGLYSQKLKKKVLKGQVSHAHKDILTPTSHCYKR</sequence>
<feature type="compositionally biased region" description="Basic and acidic residues" evidence="1">
    <location>
        <begin position="1760"/>
        <end position="1787"/>
    </location>
</feature>
<feature type="region of interest" description="Disordered" evidence="1">
    <location>
        <begin position="315"/>
        <end position="359"/>
    </location>
</feature>
<evidence type="ECO:0000313" key="3">
    <source>
        <dbReference type="Proteomes" id="UP000283509"/>
    </source>
</evidence>
<evidence type="ECO:0008006" key="4">
    <source>
        <dbReference type="Google" id="ProtNLM"/>
    </source>
</evidence>
<feature type="compositionally biased region" description="Low complexity" evidence="1">
    <location>
        <begin position="1891"/>
        <end position="1901"/>
    </location>
</feature>
<feature type="compositionally biased region" description="Basic and acidic residues" evidence="1">
    <location>
        <begin position="903"/>
        <end position="912"/>
    </location>
</feature>
<name>A0A3R7M212_PENVA</name>
<feature type="compositionally biased region" description="Polar residues" evidence="1">
    <location>
        <begin position="1198"/>
        <end position="1211"/>
    </location>
</feature>
<feature type="compositionally biased region" description="Basic and acidic residues" evidence="1">
    <location>
        <begin position="1061"/>
        <end position="1093"/>
    </location>
</feature>
<feature type="compositionally biased region" description="Polar residues" evidence="1">
    <location>
        <begin position="1699"/>
        <end position="1708"/>
    </location>
</feature>
<dbReference type="EMBL" id="QCYY01002540">
    <property type="protein sequence ID" value="ROT69633.1"/>
    <property type="molecule type" value="Genomic_DNA"/>
</dbReference>
<dbReference type="Proteomes" id="UP000283509">
    <property type="component" value="Unassembled WGS sequence"/>
</dbReference>
<feature type="region of interest" description="Disordered" evidence="1">
    <location>
        <begin position="1886"/>
        <end position="1924"/>
    </location>
</feature>
<feature type="compositionally biased region" description="Polar residues" evidence="1">
    <location>
        <begin position="1165"/>
        <end position="1179"/>
    </location>
</feature>
<feature type="region of interest" description="Disordered" evidence="1">
    <location>
        <begin position="1823"/>
        <end position="1859"/>
    </location>
</feature>
<feature type="compositionally biased region" description="Basic and acidic residues" evidence="1">
    <location>
        <begin position="1465"/>
        <end position="1491"/>
    </location>
</feature>
<comment type="caution">
    <text evidence="2">The sequence shown here is derived from an EMBL/GenBank/DDBJ whole genome shotgun (WGS) entry which is preliminary data.</text>
</comment>
<feature type="region of interest" description="Disordered" evidence="1">
    <location>
        <begin position="1"/>
        <end position="37"/>
    </location>
</feature>
<evidence type="ECO:0000256" key="1">
    <source>
        <dbReference type="SAM" id="MobiDB-lite"/>
    </source>
</evidence>
<feature type="region of interest" description="Disordered" evidence="1">
    <location>
        <begin position="81"/>
        <end position="165"/>
    </location>
</feature>
<feature type="compositionally biased region" description="Basic and acidic residues" evidence="1">
    <location>
        <begin position="1910"/>
        <end position="1920"/>
    </location>
</feature>
<feature type="compositionally biased region" description="Basic and acidic residues" evidence="1">
    <location>
        <begin position="329"/>
        <end position="340"/>
    </location>
</feature>
<feature type="region of interest" description="Disordered" evidence="1">
    <location>
        <begin position="1257"/>
        <end position="1287"/>
    </location>
</feature>
<feature type="region of interest" description="Disordered" evidence="1">
    <location>
        <begin position="903"/>
        <end position="922"/>
    </location>
</feature>
<feature type="compositionally biased region" description="Polar residues" evidence="1">
    <location>
        <begin position="1309"/>
        <end position="1326"/>
    </location>
</feature>
<feature type="compositionally biased region" description="Low complexity" evidence="1">
    <location>
        <begin position="81"/>
        <end position="102"/>
    </location>
</feature>
<feature type="compositionally biased region" description="Polar residues" evidence="1">
    <location>
        <begin position="1823"/>
        <end position="1842"/>
    </location>
</feature>
<feature type="compositionally biased region" description="Basic residues" evidence="1">
    <location>
        <begin position="643"/>
        <end position="657"/>
    </location>
</feature>
<feature type="region of interest" description="Disordered" evidence="1">
    <location>
        <begin position="57"/>
        <end position="76"/>
    </location>
</feature>
<evidence type="ECO:0000313" key="2">
    <source>
        <dbReference type="EMBL" id="ROT69633.1"/>
    </source>
</evidence>
<feature type="compositionally biased region" description="Basic and acidic residues" evidence="1">
    <location>
        <begin position="1502"/>
        <end position="1511"/>
    </location>
</feature>
<feature type="region of interest" description="Disordered" evidence="1">
    <location>
        <begin position="1600"/>
        <end position="1808"/>
    </location>
</feature>
<feature type="compositionally biased region" description="Basic and acidic residues" evidence="1">
    <location>
        <begin position="1257"/>
        <end position="1268"/>
    </location>
</feature>
<feature type="compositionally biased region" description="Basic and acidic residues" evidence="1">
    <location>
        <begin position="1688"/>
        <end position="1698"/>
    </location>
</feature>
<feature type="region of interest" description="Disordered" evidence="1">
    <location>
        <begin position="604"/>
        <end position="679"/>
    </location>
</feature>
<feature type="compositionally biased region" description="Basic and acidic residues" evidence="1">
    <location>
        <begin position="1722"/>
        <end position="1735"/>
    </location>
</feature>
<proteinExistence type="predicted"/>
<organism evidence="2 3">
    <name type="scientific">Penaeus vannamei</name>
    <name type="common">Whiteleg shrimp</name>
    <name type="synonym">Litopenaeus vannamei</name>
    <dbReference type="NCBI Taxonomy" id="6689"/>
    <lineage>
        <taxon>Eukaryota</taxon>
        <taxon>Metazoa</taxon>
        <taxon>Ecdysozoa</taxon>
        <taxon>Arthropoda</taxon>
        <taxon>Crustacea</taxon>
        <taxon>Multicrustacea</taxon>
        <taxon>Malacostraca</taxon>
        <taxon>Eumalacostraca</taxon>
        <taxon>Eucarida</taxon>
        <taxon>Decapoda</taxon>
        <taxon>Dendrobranchiata</taxon>
        <taxon>Penaeoidea</taxon>
        <taxon>Penaeidae</taxon>
        <taxon>Penaeus</taxon>
    </lineage>
</organism>
<feature type="region of interest" description="Disordered" evidence="1">
    <location>
        <begin position="1392"/>
        <end position="1512"/>
    </location>
</feature>
<gene>
    <name evidence="2" type="ORF">C7M84_012137</name>
</gene>
<feature type="compositionally biased region" description="Basic and acidic residues" evidence="1">
    <location>
        <begin position="1425"/>
        <end position="1448"/>
    </location>
</feature>
<feature type="region of interest" description="Disordered" evidence="1">
    <location>
        <begin position="777"/>
        <end position="854"/>
    </location>
</feature>
<feature type="compositionally biased region" description="Basic and acidic residues" evidence="1">
    <location>
        <begin position="1643"/>
        <end position="1655"/>
    </location>
</feature>
<protein>
    <recommendedName>
        <fullName evidence="4">ALMS motif domain-containing protein</fullName>
    </recommendedName>
</protein>
<accession>A0A3R7M212</accession>